<gene>
    <name evidence="1" type="ORF">BTUL_0022g00570</name>
</gene>
<accession>A0A4Z1EXR1</accession>
<reference evidence="1 2" key="1">
    <citation type="submission" date="2017-12" db="EMBL/GenBank/DDBJ databases">
        <title>Comparative genomics of Botrytis spp.</title>
        <authorList>
            <person name="Valero-Jimenez C.A."/>
            <person name="Tapia P."/>
            <person name="Veloso J."/>
            <person name="Silva-Moreno E."/>
            <person name="Staats M."/>
            <person name="Valdes J.H."/>
            <person name="Van Kan J.A.L."/>
        </authorList>
    </citation>
    <scope>NUCLEOTIDE SEQUENCE [LARGE SCALE GENOMIC DNA]</scope>
    <source>
        <strain evidence="1 2">Bt9001</strain>
    </source>
</reference>
<dbReference type="Proteomes" id="UP000297777">
    <property type="component" value="Unassembled WGS sequence"/>
</dbReference>
<protein>
    <submittedName>
        <fullName evidence="1">Uncharacterized protein</fullName>
    </submittedName>
</protein>
<sequence>MFSTSTSFIFSTSQCDTSSHIDACCLVRDESHDADQQAPCETLAFAQPARGKSVALRLDGAG</sequence>
<evidence type="ECO:0000313" key="2">
    <source>
        <dbReference type="Proteomes" id="UP000297777"/>
    </source>
</evidence>
<dbReference type="AlphaFoldDB" id="A0A4Z1EXR1"/>
<evidence type="ECO:0000313" key="1">
    <source>
        <dbReference type="EMBL" id="TGO16956.1"/>
    </source>
</evidence>
<dbReference type="EMBL" id="PQXH01000022">
    <property type="protein sequence ID" value="TGO16956.1"/>
    <property type="molecule type" value="Genomic_DNA"/>
</dbReference>
<name>A0A4Z1EXR1_9HELO</name>
<keyword evidence="2" id="KW-1185">Reference proteome</keyword>
<comment type="caution">
    <text evidence="1">The sequence shown here is derived from an EMBL/GenBank/DDBJ whole genome shotgun (WGS) entry which is preliminary data.</text>
</comment>
<organism evidence="1 2">
    <name type="scientific">Botrytis tulipae</name>
    <dbReference type="NCBI Taxonomy" id="87230"/>
    <lineage>
        <taxon>Eukaryota</taxon>
        <taxon>Fungi</taxon>
        <taxon>Dikarya</taxon>
        <taxon>Ascomycota</taxon>
        <taxon>Pezizomycotina</taxon>
        <taxon>Leotiomycetes</taxon>
        <taxon>Helotiales</taxon>
        <taxon>Sclerotiniaceae</taxon>
        <taxon>Botrytis</taxon>
    </lineage>
</organism>
<proteinExistence type="predicted"/>